<accession>V9PPC6</accession>
<dbReference type="ESTHER" id="9metz-v9pp08">
    <property type="family name" value="Cholinesterase-like"/>
</dbReference>
<dbReference type="EMBL" id="KF317384">
    <property type="protein sequence ID" value="AHA51316.1"/>
    <property type="molecule type" value="mRNA"/>
</dbReference>
<evidence type="ECO:0000259" key="1">
    <source>
        <dbReference type="Pfam" id="PF00135"/>
    </source>
</evidence>
<organism evidence="2">
    <name type="scientific">Charistephane fugiens</name>
    <dbReference type="NCBI Taxonomy" id="140462"/>
    <lineage>
        <taxon>Eukaryota</taxon>
        <taxon>Metazoa</taxon>
        <taxon>Ctenophora</taxon>
        <taxon>Tentaculata</taxon>
        <taxon>Cydippida</taxon>
        <taxon>Mertensiidae</taxon>
        <taxon>Charistephane</taxon>
    </lineage>
</organism>
<feature type="domain" description="Carboxylesterase type B" evidence="1">
    <location>
        <begin position="4"/>
        <end position="132"/>
    </location>
</feature>
<dbReference type="InterPro" id="IPR029058">
    <property type="entry name" value="AB_hydrolase_fold"/>
</dbReference>
<dbReference type="SUPFAM" id="SSF53474">
    <property type="entry name" value="alpha/beta-Hydrolases"/>
    <property type="match status" value="1"/>
</dbReference>
<reference evidence="2" key="1">
    <citation type="journal article" date="2013" name="Science">
        <title>The genome of the ctenophore Mnemiopsis leidyi and its implications for cell type evolution.</title>
        <authorList>
            <consortium name="NISC Comparative Sequencing Program"/>
            <person name="Ryan J.F."/>
            <person name="Pang K."/>
            <person name="Schnitzler C.E."/>
            <person name="Nguyen A.D."/>
            <person name="Moreland R.T."/>
            <person name="Simmons D.K."/>
            <person name="Koch B.J."/>
            <person name="Francis W.R."/>
            <person name="Havlak P."/>
            <person name="Smith S.A."/>
            <person name="Putnam N.H."/>
            <person name="Haddock S.H."/>
            <person name="Dunn C.W."/>
            <person name="Wolfsberg T.G."/>
            <person name="Mullikin J.C."/>
            <person name="Martindale M.Q."/>
            <person name="Baxevanis A.D."/>
        </authorList>
    </citation>
    <scope>NUCLEOTIDE SEQUENCE</scope>
    <source>
        <strain evidence="2">12153</strain>
    </source>
</reference>
<sequence>MPNQRTVIAFVGIPYAKPPVGNLRFAKPVPDEGWSGRHDASKPGPSCLQNYGEQFPYFFNDQTNFSENCLYLNVFTQSRFIEQTNHPVNPQNRSHSSGWPIIFYIHGGSFSTGDGINRDGSGLTAQGDVVCINQL</sequence>
<evidence type="ECO:0000313" key="2">
    <source>
        <dbReference type="EMBL" id="AHA51316.1"/>
    </source>
</evidence>
<proteinExistence type="evidence at transcript level"/>
<dbReference type="PANTHER" id="PTHR11559">
    <property type="entry name" value="CARBOXYLESTERASE"/>
    <property type="match status" value="1"/>
</dbReference>
<protein>
    <submittedName>
        <fullName evidence="2">Carboxylesterase domain-containing protein</fullName>
    </submittedName>
</protein>
<dbReference type="Pfam" id="PF00135">
    <property type="entry name" value="COesterase"/>
    <property type="match status" value="1"/>
</dbReference>
<dbReference type="InterPro" id="IPR002018">
    <property type="entry name" value="CarbesteraseB"/>
</dbReference>
<dbReference type="InterPro" id="IPR050309">
    <property type="entry name" value="Type-B_Carboxylest/Lipase"/>
</dbReference>
<name>V9PPC6_9METZ</name>
<reference evidence="2" key="2">
    <citation type="submission" date="2016-09" db="EMBL/GenBank/DDBJ databases">
        <authorList>
            <person name="Capua I."/>
            <person name="De Benedictis P."/>
            <person name="Joannis T."/>
            <person name="Lombin L.H."/>
            <person name="Cattoli G."/>
        </authorList>
    </citation>
    <scope>NUCLEOTIDE SEQUENCE</scope>
    <source>
        <strain evidence="2">12153</strain>
    </source>
</reference>
<dbReference type="Gene3D" id="3.40.50.1820">
    <property type="entry name" value="alpha/beta hydrolase"/>
    <property type="match status" value="1"/>
</dbReference>
<dbReference type="AlphaFoldDB" id="V9PPC6"/>